<keyword evidence="18" id="KW-1185">Reference proteome</keyword>
<dbReference type="Pfam" id="PF04515">
    <property type="entry name" value="Choline_transpo"/>
    <property type="match status" value="1"/>
</dbReference>
<evidence type="ECO:0000256" key="10">
    <source>
        <dbReference type="ARBA" id="ARBA00023180"/>
    </source>
</evidence>
<dbReference type="EMBL" id="JAHFZB010000037">
    <property type="protein sequence ID" value="KAK6470066.1"/>
    <property type="molecule type" value="Genomic_DNA"/>
</dbReference>
<feature type="transmembrane region" description="Helical" evidence="16">
    <location>
        <begin position="812"/>
        <end position="831"/>
    </location>
</feature>
<evidence type="ECO:0000256" key="4">
    <source>
        <dbReference type="ARBA" id="ARBA00022448"/>
    </source>
</evidence>
<sequence>MGKKKENDSSDPYGEPAKHDPTFNGPLKNRGCTDVICCIFFMVFIGGYLVVGVLAWLYGDPRQVIYPRNSTGVFCGIGPNEKPYVFYFDILKCATGTNIMAAALKTLNGLQCPTTQVKVPLPLSQPWEKLPIKPFQKQDVFSDKYCSPAIDLQTTKLTVDQILSKELCARFYIPSTPGEPAKHDPTFNGPLKNRGCTDVICCIFFMVFIGGYLVVGVLACFRHGPAETQTEPCLRPVLCCFIFRGKPYVFYFDILKCATGTNIMAAALNGLQCPTTQVCVNTCPNSYWIVPLSGYFPGANPRDVFSDKYCSPAIDLQTTKLTVDQILSKELCARFYIPSTPVFNRCIPKIADLPGIPSNFTLPGTATANETASSIISATGDLFMGFNAKALGVKIFEDFAKSWYWILIGLLIAMLASLLFLLLLRFVAGVMVWVLIVGVIGVIGYGIWHCYWEYSNYKANNASISAIGFTSDVSVLLRVQETWLAFLIILAVLEVVLLLSLIFLRKRILIAIALIKEASKAIGHIMCSLLYPLVTFVLLVICVAYWGITALYLATSGVPLYRVMALNHSLPNCASINGTEPCDPLSFNASSSPCESARCMFLKYNEEGLFQQNLFNLQIYNVLGFLWCMNFVLALGQCTMAGAFASYYWAFSKPGDLPYFPVASSFLRTLRYHVGSLAFGSLILTIVQFIRIILEYLDHKFKAAQNPCTRFIMCCLKCCFWCLEKFIKFLNRNAYIMIAVYGKNFCTSAKNAFCLLMRNIVRVVVLDKVTDLLLLFGKLMVVGGVGVLAFFFFSGRIEMPGETFSASSLNYYWVPIITVVVGSYMIAKGFFSVYSMCVDTLFLCFLEDLERNDGSPEKPYYMPKSLMKILSKKNKQPKQNKK</sequence>
<keyword evidence="5" id="KW-0050">Antiport</keyword>
<evidence type="ECO:0000256" key="13">
    <source>
        <dbReference type="ARBA" id="ARBA00040548"/>
    </source>
</evidence>
<feature type="transmembrane region" description="Helical" evidence="16">
    <location>
        <begin position="430"/>
        <end position="452"/>
    </location>
</feature>
<feature type="transmembrane region" description="Helical" evidence="16">
    <location>
        <begin position="203"/>
        <end position="221"/>
    </location>
</feature>
<dbReference type="PANTHER" id="PTHR12385">
    <property type="entry name" value="CHOLINE TRANSPORTER-LIKE (SLC FAMILY 44)"/>
    <property type="match status" value="1"/>
</dbReference>
<gene>
    <name evidence="17" type="ORF">HHUSO_G31690</name>
</gene>
<comment type="catalytic activity">
    <reaction evidence="11">
        <text>choline(out) + n H(+)(in) = choline(in) + n H(+)(out)</text>
        <dbReference type="Rhea" id="RHEA:75463"/>
        <dbReference type="ChEBI" id="CHEBI:15354"/>
        <dbReference type="ChEBI" id="CHEBI:15378"/>
    </reaction>
</comment>
<comment type="caution">
    <text evidence="17">The sequence shown here is derived from an EMBL/GenBank/DDBJ whole genome shotgun (WGS) entry which is preliminary data.</text>
</comment>
<dbReference type="PANTHER" id="PTHR12385:SF37">
    <property type="entry name" value="CHOLINE TRANSPORTER-LIKE PROTEIN 4"/>
    <property type="match status" value="1"/>
</dbReference>
<evidence type="ECO:0000256" key="3">
    <source>
        <dbReference type="ARBA" id="ARBA00007168"/>
    </source>
</evidence>
<evidence type="ECO:0000256" key="5">
    <source>
        <dbReference type="ARBA" id="ARBA00022449"/>
    </source>
</evidence>
<keyword evidence="10" id="KW-0325">Glycoprotein</keyword>
<feature type="transmembrane region" description="Helical" evidence="16">
    <location>
        <begin position="670"/>
        <end position="690"/>
    </location>
</feature>
<keyword evidence="6" id="KW-1003">Cell membrane</keyword>
<comment type="catalytic activity">
    <reaction evidence="12">
        <text>thiamine diphosphate(out) = thiamine diphosphate(in)</text>
        <dbReference type="Rhea" id="RHEA:75471"/>
        <dbReference type="ChEBI" id="CHEBI:58937"/>
    </reaction>
</comment>
<feature type="transmembrane region" description="Helical" evidence="16">
    <location>
        <begin position="624"/>
        <end position="649"/>
    </location>
</feature>
<name>A0ABR0YBP6_HUSHU</name>
<comment type="subcellular location">
    <subcellularLocation>
        <location evidence="2">Apical cell membrane</location>
    </subcellularLocation>
    <subcellularLocation>
        <location evidence="1">Membrane</location>
        <topology evidence="1">Multi-pass membrane protein</topology>
    </subcellularLocation>
</comment>
<keyword evidence="4" id="KW-0813">Transport</keyword>
<evidence type="ECO:0000256" key="2">
    <source>
        <dbReference type="ARBA" id="ARBA00004221"/>
    </source>
</evidence>
<protein>
    <recommendedName>
        <fullName evidence="13">Choline transporter-like protein 4</fullName>
    </recommendedName>
    <alternativeName>
        <fullName evidence="14">Solute carrier family 44 member 4</fullName>
    </alternativeName>
</protein>
<evidence type="ECO:0000256" key="14">
    <source>
        <dbReference type="ARBA" id="ARBA00042285"/>
    </source>
</evidence>
<evidence type="ECO:0000256" key="11">
    <source>
        <dbReference type="ARBA" id="ARBA00035093"/>
    </source>
</evidence>
<evidence type="ECO:0000313" key="17">
    <source>
        <dbReference type="EMBL" id="KAK6470066.1"/>
    </source>
</evidence>
<organism evidence="17 18">
    <name type="scientific">Huso huso</name>
    <name type="common">Beluga</name>
    <name type="synonym">Acipenser huso</name>
    <dbReference type="NCBI Taxonomy" id="61971"/>
    <lineage>
        <taxon>Eukaryota</taxon>
        <taxon>Metazoa</taxon>
        <taxon>Chordata</taxon>
        <taxon>Craniata</taxon>
        <taxon>Vertebrata</taxon>
        <taxon>Euteleostomi</taxon>
        <taxon>Actinopterygii</taxon>
        <taxon>Chondrostei</taxon>
        <taxon>Acipenseriformes</taxon>
        <taxon>Acipenseridae</taxon>
        <taxon>Huso</taxon>
    </lineage>
</organism>
<feature type="transmembrane region" description="Helical" evidence="16">
    <location>
        <begin position="772"/>
        <end position="792"/>
    </location>
</feature>
<evidence type="ECO:0000256" key="8">
    <source>
        <dbReference type="ARBA" id="ARBA00022989"/>
    </source>
</evidence>
<feature type="region of interest" description="Disordered" evidence="15">
    <location>
        <begin position="1"/>
        <end position="20"/>
    </location>
</feature>
<feature type="transmembrane region" description="Helical" evidence="16">
    <location>
        <begin position="483"/>
        <end position="504"/>
    </location>
</feature>
<evidence type="ECO:0000256" key="15">
    <source>
        <dbReference type="SAM" id="MobiDB-lite"/>
    </source>
</evidence>
<evidence type="ECO:0000256" key="12">
    <source>
        <dbReference type="ARBA" id="ARBA00036880"/>
    </source>
</evidence>
<evidence type="ECO:0000313" key="18">
    <source>
        <dbReference type="Proteomes" id="UP001369086"/>
    </source>
</evidence>
<keyword evidence="9 16" id="KW-0472">Membrane</keyword>
<evidence type="ECO:0000256" key="16">
    <source>
        <dbReference type="SAM" id="Phobius"/>
    </source>
</evidence>
<comment type="similarity">
    <text evidence="3">Belongs to the CTL (choline transporter-like) family.</text>
</comment>
<dbReference type="InterPro" id="IPR007603">
    <property type="entry name" value="Choline_transptr-like"/>
</dbReference>
<reference evidence="17 18" key="1">
    <citation type="submission" date="2021-05" db="EMBL/GenBank/DDBJ databases">
        <authorList>
            <person name="Zahm M."/>
            <person name="Klopp C."/>
            <person name="Cabau C."/>
            <person name="Kuhl H."/>
            <person name="Suciu R."/>
            <person name="Ciorpac M."/>
            <person name="Holostenco D."/>
            <person name="Gessner J."/>
            <person name="Wuertz S."/>
            <person name="Hohne C."/>
            <person name="Stock M."/>
            <person name="Gislard M."/>
            <person name="Lluch J."/>
            <person name="Milhes M."/>
            <person name="Lampietro C."/>
            <person name="Lopez Roques C."/>
            <person name="Donnadieu C."/>
            <person name="Du K."/>
            <person name="Schartl M."/>
            <person name="Guiguen Y."/>
        </authorList>
    </citation>
    <scope>NUCLEOTIDE SEQUENCE [LARGE SCALE GENOMIC DNA]</scope>
    <source>
        <strain evidence="17">Hh-F2</strain>
        <tissue evidence="17">Blood</tissue>
    </source>
</reference>
<feature type="transmembrane region" description="Helical" evidence="16">
    <location>
        <begin position="403"/>
        <end position="424"/>
    </location>
</feature>
<keyword evidence="7 16" id="KW-0812">Transmembrane</keyword>
<evidence type="ECO:0000256" key="6">
    <source>
        <dbReference type="ARBA" id="ARBA00022475"/>
    </source>
</evidence>
<feature type="transmembrane region" description="Helical" evidence="16">
    <location>
        <begin position="525"/>
        <end position="548"/>
    </location>
</feature>
<evidence type="ECO:0000256" key="7">
    <source>
        <dbReference type="ARBA" id="ARBA00022692"/>
    </source>
</evidence>
<accession>A0ABR0YBP6</accession>
<proteinExistence type="inferred from homology"/>
<evidence type="ECO:0000256" key="9">
    <source>
        <dbReference type="ARBA" id="ARBA00023136"/>
    </source>
</evidence>
<evidence type="ECO:0000256" key="1">
    <source>
        <dbReference type="ARBA" id="ARBA00004141"/>
    </source>
</evidence>
<feature type="transmembrane region" description="Helical" evidence="16">
    <location>
        <begin position="35"/>
        <end position="58"/>
    </location>
</feature>
<dbReference type="Proteomes" id="UP001369086">
    <property type="component" value="Unassembled WGS sequence"/>
</dbReference>
<keyword evidence="8 16" id="KW-1133">Transmembrane helix</keyword>